<evidence type="ECO:0000313" key="2">
    <source>
        <dbReference type="Proteomes" id="UP000509667"/>
    </source>
</evidence>
<protein>
    <submittedName>
        <fullName evidence="1">Uncharacterized protein</fullName>
    </submittedName>
</protein>
<evidence type="ECO:0000313" key="1">
    <source>
        <dbReference type="EMBL" id="QLH77768.1"/>
    </source>
</evidence>
<dbReference type="Proteomes" id="UP000509667">
    <property type="component" value="Chromosome"/>
</dbReference>
<dbReference type="InterPro" id="IPR048925">
    <property type="entry name" value="RdfA"/>
</dbReference>
<dbReference type="Pfam" id="PF21811">
    <property type="entry name" value="RdfA"/>
    <property type="match status" value="1"/>
</dbReference>
<reference evidence="1 2" key="1">
    <citation type="submission" date="2020-07" db="EMBL/GenBank/DDBJ databases">
        <title>Halosimplex pelagicum sp. nov. and Halosimplex rubrum sp. nov., isolated from salted brown alga Laminaria, and emended description of the genus Halosimplex.</title>
        <authorList>
            <person name="Cui H."/>
        </authorList>
    </citation>
    <scope>NUCLEOTIDE SEQUENCE [LARGE SCALE GENOMIC DNA]</scope>
    <source>
        <strain evidence="1 2">R27</strain>
    </source>
</reference>
<dbReference type="RefSeq" id="WP_179911687.1">
    <property type="nucleotide sequence ID" value="NZ_CP058910.1"/>
</dbReference>
<dbReference type="GeneID" id="56078365"/>
<sequence>MGSDDAPAGRRSKVERLVAAYGLEEMGDRLVDSWTGSNGSRTSLRDLADEFNRAVLRSAMRRADRNPTEHAVADAYETLTGDDVSEGRKAEMRNDLARAGVDVDALVGDFVSHQAVHTYLTEVRDATPPESTTDPIDTDIGTLQRLLGRTATVAEGTLARHRDADRVTLGEFDVFLDVRVLCHDCGADRDAVALLRNGGCACEPDDDGAR</sequence>
<accession>A0A7D5T062</accession>
<dbReference type="AlphaFoldDB" id="A0A7D5T062"/>
<dbReference type="EMBL" id="CP058910">
    <property type="protein sequence ID" value="QLH77768.1"/>
    <property type="molecule type" value="Genomic_DNA"/>
</dbReference>
<dbReference type="OrthoDB" id="304916at2157"/>
<gene>
    <name evidence="1" type="ORF">HZS55_10840</name>
</gene>
<organism evidence="1 2">
    <name type="scientific">Halosimplex rubrum</name>
    <dbReference type="NCBI Taxonomy" id="869889"/>
    <lineage>
        <taxon>Archaea</taxon>
        <taxon>Methanobacteriati</taxon>
        <taxon>Methanobacteriota</taxon>
        <taxon>Stenosarchaea group</taxon>
        <taxon>Halobacteria</taxon>
        <taxon>Halobacteriales</taxon>
        <taxon>Haloarculaceae</taxon>
        <taxon>Halosimplex</taxon>
    </lineage>
</organism>
<name>A0A7D5T062_9EURY</name>
<dbReference type="KEGG" id="hrr:HZS55_10840"/>
<proteinExistence type="predicted"/>
<keyword evidence="2" id="KW-1185">Reference proteome</keyword>